<keyword evidence="2" id="KW-0732">Signal</keyword>
<evidence type="ECO:0000313" key="3">
    <source>
        <dbReference type="EMBL" id="KAK8884290.1"/>
    </source>
</evidence>
<comment type="caution">
    <text evidence="3">The sequence shown here is derived from an EMBL/GenBank/DDBJ whole genome shotgun (WGS) entry which is preliminary data.</text>
</comment>
<reference evidence="3 4" key="1">
    <citation type="submission" date="2024-04" db="EMBL/GenBank/DDBJ databases">
        <title>Tritrichomonas musculus Genome.</title>
        <authorList>
            <person name="Alves-Ferreira E."/>
            <person name="Grigg M."/>
            <person name="Lorenzi H."/>
            <person name="Galac M."/>
        </authorList>
    </citation>
    <scope>NUCLEOTIDE SEQUENCE [LARGE SCALE GENOMIC DNA]</scope>
    <source>
        <strain evidence="3 4">EAF2021</strain>
    </source>
</reference>
<name>A0ABR2JZK3_9EUKA</name>
<evidence type="ECO:0000256" key="1">
    <source>
        <dbReference type="SAM" id="Phobius"/>
    </source>
</evidence>
<feature type="transmembrane region" description="Helical" evidence="1">
    <location>
        <begin position="144"/>
        <end position="164"/>
    </location>
</feature>
<dbReference type="Proteomes" id="UP001470230">
    <property type="component" value="Unassembled WGS sequence"/>
</dbReference>
<protein>
    <submittedName>
        <fullName evidence="3">Uncharacterized protein</fullName>
    </submittedName>
</protein>
<organism evidence="3 4">
    <name type="scientific">Tritrichomonas musculus</name>
    <dbReference type="NCBI Taxonomy" id="1915356"/>
    <lineage>
        <taxon>Eukaryota</taxon>
        <taxon>Metamonada</taxon>
        <taxon>Parabasalia</taxon>
        <taxon>Tritrichomonadida</taxon>
        <taxon>Tritrichomonadidae</taxon>
        <taxon>Tritrichomonas</taxon>
    </lineage>
</organism>
<keyword evidence="1" id="KW-1133">Transmembrane helix</keyword>
<feature type="chain" id="PRO_5045715587" evidence="2">
    <location>
        <begin position="18"/>
        <end position="168"/>
    </location>
</feature>
<keyword evidence="1" id="KW-0812">Transmembrane</keyword>
<sequence>MYSFLFTFSIFYFFGSAKIVCPRDTNFLSGQTVTVEINSSHWHYFIINLFKPDSSVKITLDTNTTAWLYRGSGMYCPNHAWIISYKRLRSWWTTSVKVYSSTLDFFPSKNLARIQTFGIYTKNSTRVTITVSEESLEKREVPPFRILTSILIFITVFLLSRYLLLKSS</sequence>
<evidence type="ECO:0000256" key="2">
    <source>
        <dbReference type="SAM" id="SignalP"/>
    </source>
</evidence>
<proteinExistence type="predicted"/>
<dbReference type="EMBL" id="JAPFFF010000008">
    <property type="protein sequence ID" value="KAK8884290.1"/>
    <property type="molecule type" value="Genomic_DNA"/>
</dbReference>
<accession>A0ABR2JZK3</accession>
<evidence type="ECO:0000313" key="4">
    <source>
        <dbReference type="Proteomes" id="UP001470230"/>
    </source>
</evidence>
<gene>
    <name evidence="3" type="ORF">M9Y10_043398</name>
</gene>
<feature type="signal peptide" evidence="2">
    <location>
        <begin position="1"/>
        <end position="17"/>
    </location>
</feature>
<keyword evidence="4" id="KW-1185">Reference proteome</keyword>
<keyword evidence="1" id="KW-0472">Membrane</keyword>